<accession>A0ACB7F0P4</accession>
<evidence type="ECO:0000313" key="2">
    <source>
        <dbReference type="Proteomes" id="UP000805704"/>
    </source>
</evidence>
<name>A0ACB7F0P4_NIBAL</name>
<reference evidence="1" key="1">
    <citation type="submission" date="2020-04" db="EMBL/GenBank/DDBJ databases">
        <title>A chromosome-scale assembly and high-density genetic map of the yellow drum (Nibea albiflora) genome.</title>
        <authorList>
            <person name="Xu D."/>
            <person name="Zhang W."/>
            <person name="Chen R."/>
            <person name="Tan P."/>
            <person name="Wang L."/>
            <person name="Song H."/>
            <person name="Tian L."/>
            <person name="Zhu Q."/>
            <person name="Wang B."/>
        </authorList>
    </citation>
    <scope>NUCLEOTIDE SEQUENCE</scope>
    <source>
        <strain evidence="1">ZJHYS-2018</strain>
    </source>
</reference>
<sequence>YFLDVFRSSLLLFEDDERRADIAASQSHHWLKRLRPRWLIRVSSCLSCDISPDWTGGSSASSRGLTACRVQGRV</sequence>
<comment type="caution">
    <text evidence="1">The sequence shown here is derived from an EMBL/GenBank/DDBJ whole genome shotgun (WGS) entry which is preliminary data.</text>
</comment>
<protein>
    <submittedName>
        <fullName evidence="1">Uncharacterized protein</fullName>
    </submittedName>
</protein>
<dbReference type="EMBL" id="CM024790">
    <property type="protein sequence ID" value="KAG8007810.1"/>
    <property type="molecule type" value="Genomic_DNA"/>
</dbReference>
<dbReference type="Proteomes" id="UP000805704">
    <property type="component" value="Chromosome 2"/>
</dbReference>
<keyword evidence="2" id="KW-1185">Reference proteome</keyword>
<gene>
    <name evidence="1" type="ORF">GBF38_013500</name>
</gene>
<feature type="non-terminal residue" evidence="1">
    <location>
        <position position="1"/>
    </location>
</feature>
<organism evidence="1 2">
    <name type="scientific">Nibea albiflora</name>
    <name type="common">Yellow drum</name>
    <name type="synonym">Corvina albiflora</name>
    <dbReference type="NCBI Taxonomy" id="240163"/>
    <lineage>
        <taxon>Eukaryota</taxon>
        <taxon>Metazoa</taxon>
        <taxon>Chordata</taxon>
        <taxon>Craniata</taxon>
        <taxon>Vertebrata</taxon>
        <taxon>Euteleostomi</taxon>
        <taxon>Actinopterygii</taxon>
        <taxon>Neopterygii</taxon>
        <taxon>Teleostei</taxon>
        <taxon>Neoteleostei</taxon>
        <taxon>Acanthomorphata</taxon>
        <taxon>Eupercaria</taxon>
        <taxon>Sciaenidae</taxon>
        <taxon>Nibea</taxon>
    </lineage>
</organism>
<evidence type="ECO:0000313" key="1">
    <source>
        <dbReference type="EMBL" id="KAG8007810.1"/>
    </source>
</evidence>
<proteinExistence type="predicted"/>